<reference evidence="4" key="1">
    <citation type="submission" date="2022-11" db="UniProtKB">
        <authorList>
            <consortium name="WormBaseParasite"/>
        </authorList>
    </citation>
    <scope>IDENTIFICATION</scope>
</reference>
<dbReference type="AlphaFoldDB" id="A0A915K6W3"/>
<keyword evidence="2" id="KW-1133">Transmembrane helix</keyword>
<feature type="compositionally biased region" description="Low complexity" evidence="1">
    <location>
        <begin position="63"/>
        <end position="73"/>
    </location>
</feature>
<protein>
    <submittedName>
        <fullName evidence="4">Uncharacterized protein</fullName>
    </submittedName>
</protein>
<feature type="compositionally biased region" description="Basic residues" evidence="1">
    <location>
        <begin position="10"/>
        <end position="23"/>
    </location>
</feature>
<dbReference type="Proteomes" id="UP000887565">
    <property type="component" value="Unplaced"/>
</dbReference>
<evidence type="ECO:0000256" key="1">
    <source>
        <dbReference type="SAM" id="MobiDB-lite"/>
    </source>
</evidence>
<feature type="region of interest" description="Disordered" evidence="1">
    <location>
        <begin position="1"/>
        <end position="83"/>
    </location>
</feature>
<evidence type="ECO:0000256" key="2">
    <source>
        <dbReference type="SAM" id="Phobius"/>
    </source>
</evidence>
<accession>A0A915K6W3</accession>
<name>A0A915K6W3_ROMCU</name>
<sequence length="124" mass="13818">ETKERPRQRPRDKHRRPKGKQRHKVEVEEENRGDKESAKTGEEESAKETHASLLKEKRPPPSVDVIDGVGDDSAANGPPDNDGNTALVAVFVVIMVLILVAGVIWKFELHKKIFQARYQTVAGG</sequence>
<proteinExistence type="predicted"/>
<evidence type="ECO:0000313" key="4">
    <source>
        <dbReference type="WBParaSite" id="nRc.2.0.1.t33924-RA"/>
    </source>
</evidence>
<keyword evidence="2" id="KW-0812">Transmembrane</keyword>
<keyword evidence="3" id="KW-1185">Reference proteome</keyword>
<feature type="transmembrane region" description="Helical" evidence="2">
    <location>
        <begin position="86"/>
        <end position="107"/>
    </location>
</feature>
<keyword evidence="2" id="KW-0472">Membrane</keyword>
<feature type="compositionally biased region" description="Basic and acidic residues" evidence="1">
    <location>
        <begin position="24"/>
        <end position="59"/>
    </location>
</feature>
<evidence type="ECO:0000313" key="3">
    <source>
        <dbReference type="Proteomes" id="UP000887565"/>
    </source>
</evidence>
<organism evidence="3 4">
    <name type="scientific">Romanomermis culicivorax</name>
    <name type="common">Nematode worm</name>
    <dbReference type="NCBI Taxonomy" id="13658"/>
    <lineage>
        <taxon>Eukaryota</taxon>
        <taxon>Metazoa</taxon>
        <taxon>Ecdysozoa</taxon>
        <taxon>Nematoda</taxon>
        <taxon>Enoplea</taxon>
        <taxon>Dorylaimia</taxon>
        <taxon>Mermithida</taxon>
        <taxon>Mermithoidea</taxon>
        <taxon>Mermithidae</taxon>
        <taxon>Romanomermis</taxon>
    </lineage>
</organism>
<dbReference type="WBParaSite" id="nRc.2.0.1.t33924-RA">
    <property type="protein sequence ID" value="nRc.2.0.1.t33924-RA"/>
    <property type="gene ID" value="nRc.2.0.1.g33924"/>
</dbReference>